<evidence type="ECO:0000256" key="2">
    <source>
        <dbReference type="SAM" id="SignalP"/>
    </source>
</evidence>
<feature type="transmembrane region" description="Helical" evidence="1">
    <location>
        <begin position="270"/>
        <end position="291"/>
    </location>
</feature>
<evidence type="ECO:0000313" key="3">
    <source>
        <dbReference type="EnsemblMetazoa" id="XP_022666910"/>
    </source>
</evidence>
<keyword evidence="1" id="KW-1133">Transmembrane helix</keyword>
<dbReference type="RefSeq" id="XP_022666910.1">
    <property type="nucleotide sequence ID" value="XM_022811175.1"/>
</dbReference>
<evidence type="ECO:0000256" key="1">
    <source>
        <dbReference type="SAM" id="Phobius"/>
    </source>
</evidence>
<dbReference type="EnsemblMetazoa" id="XM_022811175">
    <property type="protein sequence ID" value="XP_022666910"/>
    <property type="gene ID" value="LOC111252769"/>
</dbReference>
<sequence length="361" mass="41471">MRLFELPRAFVLVTVTTTFVDAGTGKNATSQMQSRAVDNENVSFKKNYWTKGKVTSWSFPVLPTSMMTVKPTAEKAAATVRSERTSSPHAFSVGSSGAAFEKESNSVRLPETTKYFVPSSNYYQELTSAITNIANFENARVRDYTNEYYTQPVKSMVTPPENGPRVVDIVMHHTYRTPRRAKQPTNGASSDPYYAQESTRNSYYYAPTTKKKDKFDNLGEKNRRHDYDYESHEVDSLHSDRRDDHWDHDWDYDHHKYYDHKYHHKKDYDYLLPLLLLILAPLAVSSFLMPVTATLMTNSMYVAGAQGAIYQGRKKRSTDAQEEHRSLLIELANLLEEAVAKFETKDTAFRHQANKQKLKAR</sequence>
<protein>
    <submittedName>
        <fullName evidence="3">Uncharacterized protein</fullName>
    </submittedName>
</protein>
<accession>A0A7M7KWS1</accession>
<keyword evidence="1" id="KW-0812">Transmembrane</keyword>
<name>A0A7M7KWS1_VARDE</name>
<feature type="signal peptide" evidence="2">
    <location>
        <begin position="1"/>
        <end position="22"/>
    </location>
</feature>
<dbReference type="KEGG" id="vde:111252769"/>
<dbReference type="Proteomes" id="UP000594260">
    <property type="component" value="Unplaced"/>
</dbReference>
<dbReference type="AlphaFoldDB" id="A0A7M7KWS1"/>
<keyword evidence="4" id="KW-1185">Reference proteome</keyword>
<evidence type="ECO:0000313" key="4">
    <source>
        <dbReference type="Proteomes" id="UP000594260"/>
    </source>
</evidence>
<keyword evidence="2" id="KW-0732">Signal</keyword>
<proteinExistence type="predicted"/>
<dbReference type="OrthoDB" id="10596693at2759"/>
<keyword evidence="1" id="KW-0472">Membrane</keyword>
<dbReference type="GeneID" id="111252769"/>
<reference evidence="3" key="1">
    <citation type="submission" date="2021-01" db="UniProtKB">
        <authorList>
            <consortium name="EnsemblMetazoa"/>
        </authorList>
    </citation>
    <scope>IDENTIFICATION</scope>
</reference>
<dbReference type="InParanoid" id="A0A7M7KWS1"/>
<feature type="chain" id="PRO_5029734737" evidence="2">
    <location>
        <begin position="23"/>
        <end position="361"/>
    </location>
</feature>
<organism evidence="3 4">
    <name type="scientific">Varroa destructor</name>
    <name type="common">Honeybee mite</name>
    <dbReference type="NCBI Taxonomy" id="109461"/>
    <lineage>
        <taxon>Eukaryota</taxon>
        <taxon>Metazoa</taxon>
        <taxon>Ecdysozoa</taxon>
        <taxon>Arthropoda</taxon>
        <taxon>Chelicerata</taxon>
        <taxon>Arachnida</taxon>
        <taxon>Acari</taxon>
        <taxon>Parasitiformes</taxon>
        <taxon>Mesostigmata</taxon>
        <taxon>Gamasina</taxon>
        <taxon>Dermanyssoidea</taxon>
        <taxon>Varroidae</taxon>
        <taxon>Varroa</taxon>
    </lineage>
</organism>